<dbReference type="Gene3D" id="2.160.20.20">
    <property type="match status" value="1"/>
</dbReference>
<dbReference type="InterPro" id="IPR050463">
    <property type="entry name" value="Gfo/Idh/MocA_oxidrdct_glycsds"/>
</dbReference>
<comment type="caution">
    <text evidence="3">The sequence shown here is derived from an EMBL/GenBank/DDBJ whole genome shotgun (WGS) entry which is preliminary data.</text>
</comment>
<dbReference type="PANTHER" id="PTHR43818">
    <property type="entry name" value="BCDNA.GH03377"/>
    <property type="match status" value="1"/>
</dbReference>
<dbReference type="PANTHER" id="PTHR43818:SF5">
    <property type="entry name" value="OXIDOREDUCTASE FAMILY PROTEIN"/>
    <property type="match status" value="1"/>
</dbReference>
<dbReference type="Pfam" id="PF01408">
    <property type="entry name" value="GFO_IDH_MocA"/>
    <property type="match status" value="1"/>
</dbReference>
<evidence type="ECO:0000259" key="1">
    <source>
        <dbReference type="Pfam" id="PF01408"/>
    </source>
</evidence>
<dbReference type="GO" id="GO:0000166">
    <property type="term" value="F:nucleotide binding"/>
    <property type="evidence" value="ECO:0007669"/>
    <property type="project" value="InterPro"/>
</dbReference>
<dbReference type="OrthoDB" id="448638at2759"/>
<keyword evidence="4" id="KW-1185">Reference proteome</keyword>
<dbReference type="Pfam" id="PF19051">
    <property type="entry name" value="GFO_IDH_MocA_C2"/>
    <property type="match status" value="1"/>
</dbReference>
<dbReference type="Gene3D" id="3.30.360.10">
    <property type="entry name" value="Dihydrodipicolinate Reductase, domain 2"/>
    <property type="match status" value="1"/>
</dbReference>
<dbReference type="Proteomes" id="UP000649617">
    <property type="component" value="Unassembled WGS sequence"/>
</dbReference>
<name>A0A812TQB6_SYMPI</name>
<accession>A0A812TQB6</accession>
<evidence type="ECO:0000313" key="3">
    <source>
        <dbReference type="EMBL" id="CAE7533451.1"/>
    </source>
</evidence>
<feature type="domain" description="Gfo/Idh/MocA-like oxidoreductase bacterial type C-terminal" evidence="2">
    <location>
        <begin position="205"/>
        <end position="451"/>
    </location>
</feature>
<dbReference type="InterPro" id="IPR006311">
    <property type="entry name" value="TAT_signal"/>
</dbReference>
<dbReference type="PROSITE" id="PS51318">
    <property type="entry name" value="TAT"/>
    <property type="match status" value="1"/>
</dbReference>
<dbReference type="InterPro" id="IPR043906">
    <property type="entry name" value="Gfo/Idh/MocA_OxRdtase_bact_C"/>
</dbReference>
<evidence type="ECO:0000259" key="2">
    <source>
        <dbReference type="Pfam" id="PF19051"/>
    </source>
</evidence>
<proteinExistence type="predicted"/>
<organism evidence="3 4">
    <name type="scientific">Symbiodinium pilosum</name>
    <name type="common">Dinoflagellate</name>
    <dbReference type="NCBI Taxonomy" id="2952"/>
    <lineage>
        <taxon>Eukaryota</taxon>
        <taxon>Sar</taxon>
        <taxon>Alveolata</taxon>
        <taxon>Dinophyceae</taxon>
        <taxon>Suessiales</taxon>
        <taxon>Symbiodiniaceae</taxon>
        <taxon>Symbiodinium</taxon>
    </lineage>
</organism>
<reference evidence="3" key="1">
    <citation type="submission" date="2021-02" db="EMBL/GenBank/DDBJ databases">
        <authorList>
            <person name="Dougan E. K."/>
            <person name="Rhodes N."/>
            <person name="Thang M."/>
            <person name="Chan C."/>
        </authorList>
    </citation>
    <scope>NUCLEOTIDE SEQUENCE</scope>
</reference>
<protein>
    <recommendedName>
        <fullName evidence="5">Inositol 2-dehydrogenase</fullName>
    </recommendedName>
</protein>
<evidence type="ECO:0000313" key="4">
    <source>
        <dbReference type="Proteomes" id="UP000649617"/>
    </source>
</evidence>
<dbReference type="InterPro" id="IPR000683">
    <property type="entry name" value="Gfo/Idh/MocA-like_OxRdtase_N"/>
</dbReference>
<dbReference type="SUPFAM" id="SSF55347">
    <property type="entry name" value="Glyceraldehyde-3-phosphate dehydrogenase-like, C-terminal domain"/>
    <property type="match status" value="1"/>
</dbReference>
<feature type="domain" description="Gfo/Idh/MocA-like oxidoreductase N-terminal" evidence="1">
    <location>
        <begin position="45"/>
        <end position="163"/>
    </location>
</feature>
<evidence type="ECO:0008006" key="5">
    <source>
        <dbReference type="Google" id="ProtNLM"/>
    </source>
</evidence>
<dbReference type="SUPFAM" id="SSF51735">
    <property type="entry name" value="NAD(P)-binding Rossmann-fold domains"/>
    <property type="match status" value="1"/>
</dbReference>
<dbReference type="AlphaFoldDB" id="A0A812TQB6"/>
<dbReference type="Gene3D" id="3.40.50.720">
    <property type="entry name" value="NAD(P)-binding Rossmann-like Domain"/>
    <property type="match status" value="1"/>
</dbReference>
<gene>
    <name evidence="3" type="ORF">SPIL2461_LOCUS14070</name>
</gene>
<dbReference type="InterPro" id="IPR012332">
    <property type="entry name" value="Autotransporter_pectin_lyase_C"/>
</dbReference>
<dbReference type="EMBL" id="CAJNIZ010031902">
    <property type="protein sequence ID" value="CAE7533451.1"/>
    <property type="molecule type" value="Genomic_DNA"/>
</dbReference>
<sequence length="1099" mass="114948">MPNQQPSRRDFVRTTTGIAVGTSVPYFFSQQRTLANETQSKNDRLKVALIGAGGMGMGNMDSARDMCDVVAIADVDSGRLNHANQRLSGGKADTYADYREILQRDDLDAIHIATPDHWHTKPLIEALLAGHDVYCEKPLTLTIDEGKLIRKVVKETGRVVQVGTQQRSTYDLFVKAIALVAEGRIGKIKSIDVAIGGAPKSPSIPVVDAPGTLDWDRWLGPAPLAEYRHLRDEEGHTFTNCLYEFRWWYEYSGGKLTDWGAHHVDIATWALEANGQATAPLSVGGEASHPVPFENGVPTEIDRYNTATSFNLKAVYPGDIEMTIRNDGNGITIEGDEGRIFVNRGRLTGKPVEDLAENPLPEDAVSKVYKGMPMDFNERKAHWANFFHCCRERQDPISDVHTHMKMLNVCHLAGISARLGRTVNWDAQTEQITGDEQANSMLARPYREGYAIEMRQSGGQAGARDQNRAARLPGTSEMNSASVSRFGVAVASVVISCLGAPASGQFDTVINVPPELVSPFLEIGSSTQLNVAEGGQLAYVDAGTPDGVSANVELNMTGGLITHGVRAYSGSVVNITGGELRQAGVTAHSGSVVNVSGDAWSVDLQAEHGAVVDITGDAYVGRLTAESGSDVRVNGLYLGVGSTARSGSSVTISGGTLGGLFTAEAGSRVELVGNEFRVNGAEYAGATISLVSEQDVFSGTLSDGSPFVFSVYALDVINGVTLTRMELPSVDPTPIVVDQILPPPIRGLRAGQTLTLRAGGRLPDGFTAVGATVAIEGGEVGYAVEVSGGDLQLAGGVIGNWFSATAGGQVRVSGGTVGLGASVSSGARLLLTGGEVGGGFTAFDGGVVEVLGGALRGGFSARAGSLVSIAGGTVGDGFEAEGGSRVLISGGEVGAGFGAARGSAVSISGGVIGTGFEAQRGSSVVLSGGKYVEGFRAERGSSVNLVGQEFRLDGAPIEGLGIGRPVVVTSRGGRLTGVLADGSSFGFDLTPEDVLNNKPPVGFDFFSVDSHIALTLISGLPGDYNNDGRVTAADYTLWQDSVGQISPLLNDPHGGVVGDPQLDVWRANYGAVAEGLVPEPRALAFALLASCMVPLRRTS</sequence>
<dbReference type="InterPro" id="IPR036291">
    <property type="entry name" value="NAD(P)-bd_dom_sf"/>
</dbReference>